<keyword evidence="10" id="KW-0833">Ubl conjugation pathway</keyword>
<evidence type="ECO:0000256" key="17">
    <source>
        <dbReference type="SAM" id="SignalP"/>
    </source>
</evidence>
<evidence type="ECO:0000256" key="5">
    <source>
        <dbReference type="ARBA" id="ARBA00022679"/>
    </source>
</evidence>
<evidence type="ECO:0000256" key="16">
    <source>
        <dbReference type="SAM" id="Phobius"/>
    </source>
</evidence>
<sequence length="372" mass="42539">MIIISKLSFFLIFTIIITTKSTIAQDDKQLNYTSTTSNNFQPSLFVVIGVLSFMFSLTFLLLMYAKLCYQQPNAIHINQSNSATMFDTHTRFSGLDIQVVESLPLFRFSSLNGLKQGLQCSVCLNEFQNVEVLRLLPKCKHGFHIGCIDQWLESHSSCPLCRQRVCVLDLNSSFGMSSRLSNLELFVERPMQLVESCGDDFHRVNHRILVSDVVFKNRWSDVCSSDLMFLNSEMLGIMSSDRISSSNMLGCCSGSSNSMDIKEEIGRRITSNTKTETGFDESRWVEMGNPKTRAMSEMTAISRFRDLKSMKNKVKQCLENSENEFSYEIVREDVKRRNKWFSIAKKTVQWFANRENQQQQQPSQGTGHMLAV</sequence>
<keyword evidence="20" id="KW-1185">Reference proteome</keyword>
<keyword evidence="6 16" id="KW-0812">Transmembrane</keyword>
<evidence type="ECO:0000256" key="12">
    <source>
        <dbReference type="ARBA" id="ARBA00022989"/>
    </source>
</evidence>
<evidence type="ECO:0000256" key="14">
    <source>
        <dbReference type="ARBA" id="ARBA00024209"/>
    </source>
</evidence>
<dbReference type="FunFam" id="3.30.40.10:FF:000285">
    <property type="entry name" value="RING-H2 finger protein ATL43"/>
    <property type="match status" value="1"/>
</dbReference>
<dbReference type="InterPro" id="IPR001841">
    <property type="entry name" value="Znf_RING"/>
</dbReference>
<evidence type="ECO:0000256" key="11">
    <source>
        <dbReference type="ARBA" id="ARBA00022833"/>
    </source>
</evidence>
<comment type="caution">
    <text evidence="19">The sequence shown here is derived from an EMBL/GenBank/DDBJ whole genome shotgun (WGS) entry which is preliminary data.</text>
</comment>
<evidence type="ECO:0000256" key="3">
    <source>
        <dbReference type="ARBA" id="ARBA00004906"/>
    </source>
</evidence>
<keyword evidence="12 16" id="KW-1133">Transmembrane helix</keyword>
<feature type="signal peptide" evidence="17">
    <location>
        <begin position="1"/>
        <end position="24"/>
    </location>
</feature>
<keyword evidence="8 17" id="KW-0732">Signal</keyword>
<dbReference type="PROSITE" id="PS50089">
    <property type="entry name" value="ZF_RING_2"/>
    <property type="match status" value="1"/>
</dbReference>
<evidence type="ECO:0000313" key="19">
    <source>
        <dbReference type="EMBL" id="KAK9697637.1"/>
    </source>
</evidence>
<dbReference type="EMBL" id="JBDFQZ010000008">
    <property type="protein sequence ID" value="KAK9697637.1"/>
    <property type="molecule type" value="Genomic_DNA"/>
</dbReference>
<evidence type="ECO:0000256" key="4">
    <source>
        <dbReference type="ARBA" id="ARBA00012483"/>
    </source>
</evidence>
<comment type="subcellular location">
    <subcellularLocation>
        <location evidence="2">Membrane</location>
        <topology evidence="2">Single-pass membrane protein</topology>
    </subcellularLocation>
</comment>
<proteinExistence type="inferred from homology"/>
<evidence type="ECO:0000256" key="9">
    <source>
        <dbReference type="ARBA" id="ARBA00022771"/>
    </source>
</evidence>
<name>A0AAW1J2M3_SAPOF</name>
<reference evidence="19" key="1">
    <citation type="submission" date="2024-03" db="EMBL/GenBank/DDBJ databases">
        <title>WGS assembly of Saponaria officinalis var. Norfolk2.</title>
        <authorList>
            <person name="Jenkins J."/>
            <person name="Shu S."/>
            <person name="Grimwood J."/>
            <person name="Barry K."/>
            <person name="Goodstein D."/>
            <person name="Schmutz J."/>
            <person name="Leebens-Mack J."/>
            <person name="Osbourn A."/>
        </authorList>
    </citation>
    <scope>NUCLEOTIDE SEQUENCE [LARGE SCALE GENOMIC DNA]</scope>
    <source>
        <strain evidence="19">JIC</strain>
    </source>
</reference>
<keyword evidence="13 16" id="KW-0472">Membrane</keyword>
<keyword evidence="7" id="KW-0479">Metal-binding</keyword>
<evidence type="ECO:0000256" key="1">
    <source>
        <dbReference type="ARBA" id="ARBA00000900"/>
    </source>
</evidence>
<dbReference type="Proteomes" id="UP001443914">
    <property type="component" value="Unassembled WGS sequence"/>
</dbReference>
<dbReference type="SMART" id="SM00184">
    <property type="entry name" value="RING"/>
    <property type="match status" value="1"/>
</dbReference>
<evidence type="ECO:0000256" key="2">
    <source>
        <dbReference type="ARBA" id="ARBA00004167"/>
    </source>
</evidence>
<comment type="catalytic activity">
    <reaction evidence="1">
        <text>S-ubiquitinyl-[E2 ubiquitin-conjugating enzyme]-L-cysteine + [acceptor protein]-L-lysine = [E2 ubiquitin-conjugating enzyme]-L-cysteine + N(6)-ubiquitinyl-[acceptor protein]-L-lysine.</text>
        <dbReference type="EC" id="2.3.2.27"/>
    </reaction>
</comment>
<protein>
    <recommendedName>
        <fullName evidence="4">RING-type E3 ubiquitin transferase</fullName>
        <ecNumber evidence="4">2.3.2.27</ecNumber>
    </recommendedName>
</protein>
<dbReference type="GO" id="GO:0016020">
    <property type="term" value="C:membrane"/>
    <property type="evidence" value="ECO:0007669"/>
    <property type="project" value="UniProtKB-SubCell"/>
</dbReference>
<dbReference type="PANTHER" id="PTHR46539:SF1">
    <property type="entry name" value="E3 UBIQUITIN-PROTEIN LIGASE ATL42"/>
    <property type="match status" value="1"/>
</dbReference>
<dbReference type="SUPFAM" id="SSF57850">
    <property type="entry name" value="RING/U-box"/>
    <property type="match status" value="1"/>
</dbReference>
<evidence type="ECO:0000256" key="6">
    <source>
        <dbReference type="ARBA" id="ARBA00022692"/>
    </source>
</evidence>
<comment type="similarity">
    <text evidence="14">Belongs to the RING-type zinc finger family. ATL subfamily.</text>
</comment>
<dbReference type="GO" id="GO:0061630">
    <property type="term" value="F:ubiquitin protein ligase activity"/>
    <property type="evidence" value="ECO:0007669"/>
    <property type="project" value="UniProtKB-EC"/>
</dbReference>
<evidence type="ECO:0000256" key="10">
    <source>
        <dbReference type="ARBA" id="ARBA00022786"/>
    </source>
</evidence>
<accession>A0AAW1J2M3</accession>
<comment type="pathway">
    <text evidence="3">Protein modification; protein ubiquitination.</text>
</comment>
<dbReference type="EC" id="2.3.2.27" evidence="4"/>
<dbReference type="GO" id="GO:0008270">
    <property type="term" value="F:zinc ion binding"/>
    <property type="evidence" value="ECO:0007669"/>
    <property type="project" value="UniProtKB-KW"/>
</dbReference>
<evidence type="ECO:0000313" key="20">
    <source>
        <dbReference type="Proteomes" id="UP001443914"/>
    </source>
</evidence>
<evidence type="ECO:0000259" key="18">
    <source>
        <dbReference type="PROSITE" id="PS50089"/>
    </source>
</evidence>
<dbReference type="Gene3D" id="3.30.40.10">
    <property type="entry name" value="Zinc/RING finger domain, C3HC4 (zinc finger)"/>
    <property type="match status" value="1"/>
</dbReference>
<feature type="chain" id="PRO_5043799853" description="RING-type E3 ubiquitin transferase" evidence="17">
    <location>
        <begin position="25"/>
        <end position="372"/>
    </location>
</feature>
<feature type="domain" description="RING-type" evidence="18">
    <location>
        <begin position="120"/>
        <end position="162"/>
    </location>
</feature>
<gene>
    <name evidence="19" type="ORF">RND81_08G050100</name>
</gene>
<organism evidence="19 20">
    <name type="scientific">Saponaria officinalis</name>
    <name type="common">Common soapwort</name>
    <name type="synonym">Lychnis saponaria</name>
    <dbReference type="NCBI Taxonomy" id="3572"/>
    <lineage>
        <taxon>Eukaryota</taxon>
        <taxon>Viridiplantae</taxon>
        <taxon>Streptophyta</taxon>
        <taxon>Embryophyta</taxon>
        <taxon>Tracheophyta</taxon>
        <taxon>Spermatophyta</taxon>
        <taxon>Magnoliopsida</taxon>
        <taxon>eudicotyledons</taxon>
        <taxon>Gunneridae</taxon>
        <taxon>Pentapetalae</taxon>
        <taxon>Caryophyllales</taxon>
        <taxon>Caryophyllaceae</taxon>
        <taxon>Caryophylleae</taxon>
        <taxon>Saponaria</taxon>
    </lineage>
</organism>
<dbReference type="CDD" id="cd16461">
    <property type="entry name" value="RING-H2_EL5-like"/>
    <property type="match status" value="1"/>
</dbReference>
<evidence type="ECO:0000256" key="7">
    <source>
        <dbReference type="ARBA" id="ARBA00022723"/>
    </source>
</evidence>
<evidence type="ECO:0000256" key="15">
    <source>
        <dbReference type="PROSITE-ProRule" id="PRU00175"/>
    </source>
</evidence>
<dbReference type="PANTHER" id="PTHR46539">
    <property type="entry name" value="E3 UBIQUITIN-PROTEIN LIGASE ATL42"/>
    <property type="match status" value="1"/>
</dbReference>
<dbReference type="InterPro" id="IPR013083">
    <property type="entry name" value="Znf_RING/FYVE/PHD"/>
</dbReference>
<keyword evidence="11" id="KW-0862">Zinc</keyword>
<keyword evidence="5" id="KW-0808">Transferase</keyword>
<evidence type="ECO:0000256" key="13">
    <source>
        <dbReference type="ARBA" id="ARBA00023136"/>
    </source>
</evidence>
<dbReference type="AlphaFoldDB" id="A0AAW1J2M3"/>
<feature type="transmembrane region" description="Helical" evidence="16">
    <location>
        <begin position="40"/>
        <end position="65"/>
    </location>
</feature>
<keyword evidence="9 15" id="KW-0863">Zinc-finger</keyword>
<evidence type="ECO:0000256" key="8">
    <source>
        <dbReference type="ARBA" id="ARBA00022729"/>
    </source>
</evidence>
<dbReference type="Pfam" id="PF13639">
    <property type="entry name" value="zf-RING_2"/>
    <property type="match status" value="1"/>
</dbReference>